<evidence type="ECO:0000256" key="5">
    <source>
        <dbReference type="ARBA" id="ARBA00022967"/>
    </source>
</evidence>
<sequence>MMMIYLSLFLGLLIFSSSSKHLLVTLLSLEFLILLLFSLFIYSNHMSMMNAFTFLSITVCEGALGLSILVSLVRSSGSDQVQFLNG</sequence>
<evidence type="ECO:0000256" key="9">
    <source>
        <dbReference type="ARBA" id="ARBA00031586"/>
    </source>
</evidence>
<proteinExistence type="inferred from homology"/>
<feature type="transmembrane region" description="Helical" evidence="11">
    <location>
        <begin position="52"/>
        <end position="73"/>
    </location>
</feature>
<evidence type="ECO:0000256" key="11">
    <source>
        <dbReference type="SAM" id="Phobius"/>
    </source>
</evidence>
<dbReference type="RefSeq" id="YP_009627151.1">
    <property type="nucleotide sequence ID" value="NC_042147.1"/>
</dbReference>
<dbReference type="GeneID" id="40136256"/>
<accession>A0A4D6I8Z4</accession>
<evidence type="ECO:0000256" key="7">
    <source>
        <dbReference type="ARBA" id="ARBA00023027"/>
    </source>
</evidence>
<reference evidence="12" key="1">
    <citation type="journal article" date="2019" name="Mitochondrial DNA Part B Resour">
        <title>The complete mitochondrial genome of Artemia sinica Cai, 1989 (Crustacea: Anostraca) using next-generation sequencing.</title>
        <authorList>
            <person name="Asem A."/>
            <person name="Li W."/>
            <person name="Wang P.-Z."/>
            <person name="Eimanifar A."/>
            <person name="Shen C.-Y."/>
            <person name="De Vos S."/>
            <person name="Van Stappen G."/>
        </authorList>
    </citation>
    <scope>NUCLEOTIDE SEQUENCE</scope>
</reference>
<evidence type="ECO:0000256" key="1">
    <source>
        <dbReference type="ARBA" id="ARBA00004141"/>
    </source>
</evidence>
<organism evidence="12">
    <name type="scientific">Artemia sinica</name>
    <dbReference type="NCBI Taxonomy" id="112780"/>
    <lineage>
        <taxon>Eukaryota</taxon>
        <taxon>Metazoa</taxon>
        <taxon>Ecdysozoa</taxon>
        <taxon>Arthropoda</taxon>
        <taxon>Crustacea</taxon>
        <taxon>Branchiopoda</taxon>
        <taxon>Anostraca</taxon>
        <taxon>Artemiidae</taxon>
        <taxon>Artemia</taxon>
    </lineage>
</organism>
<dbReference type="CTD" id="4539"/>
<dbReference type="Gene3D" id="1.10.287.3510">
    <property type="match status" value="1"/>
</dbReference>
<dbReference type="InterPro" id="IPR039428">
    <property type="entry name" value="NUOK/Mnh_C1-like"/>
</dbReference>
<dbReference type="GO" id="GO:0016020">
    <property type="term" value="C:membrane"/>
    <property type="evidence" value="ECO:0007669"/>
    <property type="project" value="UniProtKB-SubCell"/>
</dbReference>
<feature type="transmembrane region" description="Helical" evidence="11">
    <location>
        <begin position="29"/>
        <end position="45"/>
    </location>
</feature>
<evidence type="ECO:0000256" key="10">
    <source>
        <dbReference type="ARBA" id="ARBA00049551"/>
    </source>
</evidence>
<keyword evidence="7" id="KW-0520">NAD</keyword>
<name>A0A4D6I8Z4_9CRUS</name>
<dbReference type="GO" id="GO:0008137">
    <property type="term" value="F:NADH dehydrogenase (ubiquinone) activity"/>
    <property type="evidence" value="ECO:0007669"/>
    <property type="project" value="UniProtKB-EC"/>
</dbReference>
<keyword evidence="12" id="KW-0496">Mitochondrion</keyword>
<keyword evidence="5" id="KW-1278">Translocase</keyword>
<keyword evidence="8 11" id="KW-0472">Membrane</keyword>
<dbReference type="AlphaFoldDB" id="A0A4D6I8Z4"/>
<protein>
    <recommendedName>
        <fullName evidence="3">NADH-ubiquinone oxidoreductase chain 4L</fullName>
    </recommendedName>
    <alternativeName>
        <fullName evidence="9">NADH dehydrogenase subunit 4L</fullName>
    </alternativeName>
</protein>
<dbReference type="Pfam" id="PF00420">
    <property type="entry name" value="Oxidored_q2"/>
    <property type="match status" value="1"/>
</dbReference>
<comment type="subcellular location">
    <subcellularLocation>
        <location evidence="1">Membrane</location>
        <topology evidence="1">Multi-pass membrane protein</topology>
    </subcellularLocation>
</comment>
<comment type="similarity">
    <text evidence="2">Belongs to the complex I subunit 4L family.</text>
</comment>
<dbReference type="EMBL" id="MK069595">
    <property type="protein sequence ID" value="QCC61942.1"/>
    <property type="molecule type" value="Genomic_DNA"/>
</dbReference>
<keyword evidence="4 11" id="KW-0812">Transmembrane</keyword>
<gene>
    <name evidence="12" type="primary">ND4L</name>
</gene>
<keyword evidence="6 11" id="KW-1133">Transmembrane helix</keyword>
<evidence type="ECO:0000313" key="12">
    <source>
        <dbReference type="EMBL" id="QCC61942.1"/>
    </source>
</evidence>
<evidence type="ECO:0000256" key="6">
    <source>
        <dbReference type="ARBA" id="ARBA00022989"/>
    </source>
</evidence>
<geneLocation type="mitochondrion" evidence="12"/>
<evidence type="ECO:0000256" key="2">
    <source>
        <dbReference type="ARBA" id="ARBA00010519"/>
    </source>
</evidence>
<comment type="catalytic activity">
    <reaction evidence="10">
        <text>a ubiquinone + NADH + 5 H(+)(in) = a ubiquinol + NAD(+) + 4 H(+)(out)</text>
        <dbReference type="Rhea" id="RHEA:29091"/>
        <dbReference type="Rhea" id="RHEA-COMP:9565"/>
        <dbReference type="Rhea" id="RHEA-COMP:9566"/>
        <dbReference type="ChEBI" id="CHEBI:15378"/>
        <dbReference type="ChEBI" id="CHEBI:16389"/>
        <dbReference type="ChEBI" id="CHEBI:17976"/>
        <dbReference type="ChEBI" id="CHEBI:57540"/>
        <dbReference type="ChEBI" id="CHEBI:57945"/>
        <dbReference type="EC" id="7.1.1.2"/>
    </reaction>
</comment>
<evidence type="ECO:0000256" key="4">
    <source>
        <dbReference type="ARBA" id="ARBA00022692"/>
    </source>
</evidence>
<evidence type="ECO:0000256" key="8">
    <source>
        <dbReference type="ARBA" id="ARBA00023136"/>
    </source>
</evidence>
<evidence type="ECO:0000256" key="3">
    <source>
        <dbReference type="ARBA" id="ARBA00016612"/>
    </source>
</evidence>